<dbReference type="PROSITE" id="PS50977">
    <property type="entry name" value="HTH_TETR_2"/>
    <property type="match status" value="1"/>
</dbReference>
<evidence type="ECO:0000256" key="4">
    <source>
        <dbReference type="PROSITE-ProRule" id="PRU00335"/>
    </source>
</evidence>
<dbReference type="InterPro" id="IPR001647">
    <property type="entry name" value="HTH_TetR"/>
</dbReference>
<reference evidence="6 7" key="1">
    <citation type="submission" date="2019-07" db="EMBL/GenBank/DDBJ databases">
        <title>New species of Amycolatopsis and Streptomyces.</title>
        <authorList>
            <person name="Duangmal K."/>
            <person name="Teo W.F.A."/>
            <person name="Lipun K."/>
        </authorList>
    </citation>
    <scope>NUCLEOTIDE SEQUENCE [LARGE SCALE GENOMIC DNA]</scope>
    <source>
        <strain evidence="6 7">NBRC 109810</strain>
    </source>
</reference>
<accession>A0A5N8VC08</accession>
<evidence type="ECO:0000313" key="7">
    <source>
        <dbReference type="Proteomes" id="UP000325849"/>
    </source>
</evidence>
<dbReference type="EMBL" id="VJZD01000027">
    <property type="protein sequence ID" value="MPY31515.1"/>
    <property type="molecule type" value="Genomic_DNA"/>
</dbReference>
<dbReference type="PANTHER" id="PTHR47506:SF6">
    <property type="entry name" value="HTH-TYPE TRANSCRIPTIONAL REPRESSOR NEMR"/>
    <property type="match status" value="1"/>
</dbReference>
<dbReference type="Proteomes" id="UP000325849">
    <property type="component" value="Unassembled WGS sequence"/>
</dbReference>
<dbReference type="AlphaFoldDB" id="A0A5N8VC08"/>
<comment type="caution">
    <text evidence="6">The sequence shown here is derived from an EMBL/GenBank/DDBJ whole genome shotgun (WGS) entry which is preliminary data.</text>
</comment>
<keyword evidence="7" id="KW-1185">Reference proteome</keyword>
<gene>
    <name evidence="6" type="ORF">FNH09_09510</name>
</gene>
<name>A0A5N8VC08_9ACTN</name>
<sequence length="210" mass="22433">MAVSSTEAAGATVADRRLVRGARTRHKITRHGVDVASLEGLNGLSIGRLATDLGLSKSGIQTLFKTKENLQLAVAESAREEFTEAVIRPAQTAQPGTARLRALTERWISYIEAPLFAGGCFWAACLPDFDSRPGKVRDTLLLHRSTWLALLAGELGCAVNTGEIAQLDVDLTVFQIDAVLNAANTALRLGESDAVSKVRCVVDGFLAPPH</sequence>
<dbReference type="Pfam" id="PF16925">
    <property type="entry name" value="TetR_C_13"/>
    <property type="match status" value="1"/>
</dbReference>
<protein>
    <submittedName>
        <fullName evidence="6">TetR/AcrR family transcriptional regulator</fullName>
    </submittedName>
</protein>
<dbReference type="Gene3D" id="1.10.357.10">
    <property type="entry name" value="Tetracycline Repressor, domain 2"/>
    <property type="match status" value="1"/>
</dbReference>
<dbReference type="InterPro" id="IPR036271">
    <property type="entry name" value="Tet_transcr_reg_TetR-rel_C_sf"/>
</dbReference>
<keyword evidence="1" id="KW-0805">Transcription regulation</keyword>
<keyword evidence="2 4" id="KW-0238">DNA-binding</keyword>
<dbReference type="SUPFAM" id="SSF48498">
    <property type="entry name" value="Tetracyclin repressor-like, C-terminal domain"/>
    <property type="match status" value="1"/>
</dbReference>
<dbReference type="PANTHER" id="PTHR47506">
    <property type="entry name" value="TRANSCRIPTIONAL REGULATORY PROTEIN"/>
    <property type="match status" value="1"/>
</dbReference>
<dbReference type="GO" id="GO:0003677">
    <property type="term" value="F:DNA binding"/>
    <property type="evidence" value="ECO:0007669"/>
    <property type="project" value="UniProtKB-UniRule"/>
</dbReference>
<dbReference type="Gene3D" id="1.10.10.60">
    <property type="entry name" value="Homeodomain-like"/>
    <property type="match status" value="1"/>
</dbReference>
<dbReference type="SUPFAM" id="SSF46689">
    <property type="entry name" value="Homeodomain-like"/>
    <property type="match status" value="1"/>
</dbReference>
<feature type="DNA-binding region" description="H-T-H motif" evidence="4">
    <location>
        <begin position="45"/>
        <end position="64"/>
    </location>
</feature>
<keyword evidence="3" id="KW-0804">Transcription</keyword>
<organism evidence="6 7">
    <name type="scientific">Streptomyces adustus</name>
    <dbReference type="NCBI Taxonomy" id="1609272"/>
    <lineage>
        <taxon>Bacteria</taxon>
        <taxon>Bacillati</taxon>
        <taxon>Actinomycetota</taxon>
        <taxon>Actinomycetes</taxon>
        <taxon>Kitasatosporales</taxon>
        <taxon>Streptomycetaceae</taxon>
        <taxon>Streptomyces</taxon>
    </lineage>
</organism>
<evidence type="ECO:0000256" key="2">
    <source>
        <dbReference type="ARBA" id="ARBA00023125"/>
    </source>
</evidence>
<proteinExistence type="predicted"/>
<evidence type="ECO:0000256" key="3">
    <source>
        <dbReference type="ARBA" id="ARBA00023163"/>
    </source>
</evidence>
<dbReference type="InterPro" id="IPR011075">
    <property type="entry name" value="TetR_C"/>
</dbReference>
<evidence type="ECO:0000256" key="1">
    <source>
        <dbReference type="ARBA" id="ARBA00023015"/>
    </source>
</evidence>
<dbReference type="InterPro" id="IPR009057">
    <property type="entry name" value="Homeodomain-like_sf"/>
</dbReference>
<evidence type="ECO:0000259" key="5">
    <source>
        <dbReference type="PROSITE" id="PS50977"/>
    </source>
</evidence>
<feature type="domain" description="HTH tetR-type" evidence="5">
    <location>
        <begin position="22"/>
        <end position="82"/>
    </location>
</feature>
<evidence type="ECO:0000313" key="6">
    <source>
        <dbReference type="EMBL" id="MPY31515.1"/>
    </source>
</evidence>